<dbReference type="GO" id="GO:0005975">
    <property type="term" value="P:carbohydrate metabolic process"/>
    <property type="evidence" value="ECO:0007669"/>
    <property type="project" value="InterPro"/>
</dbReference>
<dbReference type="InterPro" id="IPR004839">
    <property type="entry name" value="Aminotransferase_I/II_large"/>
</dbReference>
<keyword evidence="5" id="KW-0175">Coiled coil</keyword>
<dbReference type="InterPro" id="IPR054031">
    <property type="entry name" value="XylR_PBP1"/>
</dbReference>
<evidence type="ECO:0000256" key="1">
    <source>
        <dbReference type="ARBA" id="ARBA00008061"/>
    </source>
</evidence>
<dbReference type="PANTHER" id="PTHR10357:SF209">
    <property type="entry name" value="PERIPLASMIC ALPHA-AMYLASE"/>
    <property type="match status" value="1"/>
</dbReference>
<dbReference type="GO" id="GO:0003700">
    <property type="term" value="F:DNA-binding transcription factor activity"/>
    <property type="evidence" value="ECO:0007669"/>
    <property type="project" value="InterPro"/>
</dbReference>
<dbReference type="Pfam" id="PF13377">
    <property type="entry name" value="Peripla_BP_3"/>
    <property type="match status" value="1"/>
</dbReference>
<dbReference type="GO" id="GO:0030170">
    <property type="term" value="F:pyridoxal phosphate binding"/>
    <property type="evidence" value="ECO:0007669"/>
    <property type="project" value="InterPro"/>
</dbReference>
<dbReference type="Pfam" id="PF00165">
    <property type="entry name" value="HTH_AraC"/>
    <property type="match status" value="1"/>
</dbReference>
<organism evidence="7 8">
    <name type="scientific">Beauveria bassiana D1-5</name>
    <dbReference type="NCBI Taxonomy" id="1245745"/>
    <lineage>
        <taxon>Eukaryota</taxon>
        <taxon>Fungi</taxon>
        <taxon>Dikarya</taxon>
        <taxon>Ascomycota</taxon>
        <taxon>Pezizomycotina</taxon>
        <taxon>Sordariomycetes</taxon>
        <taxon>Hypocreomycetidae</taxon>
        <taxon>Hypocreales</taxon>
        <taxon>Cordycipitaceae</taxon>
        <taxon>Beauveria</taxon>
    </lineage>
</organism>
<evidence type="ECO:0000313" key="7">
    <source>
        <dbReference type="EMBL" id="KGQ13037.1"/>
    </source>
</evidence>
<dbReference type="Proteomes" id="UP000030106">
    <property type="component" value="Unassembled WGS sequence"/>
</dbReference>
<keyword evidence="2" id="KW-0805">Transcription regulation</keyword>
<dbReference type="Gene3D" id="1.10.10.60">
    <property type="entry name" value="Homeodomain-like"/>
    <property type="match status" value="1"/>
</dbReference>
<dbReference type="NCBIfam" id="NF006963">
    <property type="entry name" value="PRK09440.1-1"/>
    <property type="match status" value="1"/>
</dbReference>
<dbReference type="InterPro" id="IPR015424">
    <property type="entry name" value="PyrdxlP-dep_Trfase"/>
</dbReference>
<proteinExistence type="inferred from homology"/>
<dbReference type="HOGENOM" id="CLU_241134_0_0_1"/>
<dbReference type="STRING" id="1245745.A0A0A2W336"/>
<protein>
    <submittedName>
        <fullName evidence="7">Alpha-amylase</fullName>
    </submittedName>
</protein>
<dbReference type="CDD" id="cd01543">
    <property type="entry name" value="PBP1_XylR"/>
    <property type="match status" value="1"/>
</dbReference>
<dbReference type="Gene3D" id="3.40.640.10">
    <property type="entry name" value="Type I PLP-dependent aspartate aminotransferase-like (Major domain)"/>
    <property type="match status" value="1"/>
</dbReference>
<reference evidence="7 8" key="1">
    <citation type="submission" date="2012-10" db="EMBL/GenBank/DDBJ databases">
        <title>Genome sequencing and analysis of entomopathogenic fungi Beauveria bassiana D1-5.</title>
        <authorList>
            <person name="Li Q."/>
            <person name="Wang L."/>
            <person name="Zhang Z."/>
            <person name="Wang Q."/>
            <person name="Ren J."/>
            <person name="Wang M."/>
            <person name="Xu W."/>
            <person name="Wang J."/>
            <person name="Lu Y."/>
            <person name="Du Q."/>
            <person name="Sun Z."/>
        </authorList>
    </citation>
    <scope>NUCLEOTIDE SEQUENCE [LARGE SCALE GENOMIC DNA]</scope>
    <source>
        <strain evidence="7 8">D1-5</strain>
    </source>
</reference>
<keyword evidence="4" id="KW-0804">Transcription</keyword>
<dbReference type="NCBIfam" id="NF006964">
    <property type="entry name" value="PRK09440.1-2"/>
    <property type="match status" value="1"/>
</dbReference>
<sequence>MFEKRHRITLLFNANKVYDRQVVEGVGEYLQASQSEWDIFIEEDFRARIDNIKEWLGDGVIADFDDREIERLLEGAEVPIVGVGGSYHTPEHYPAVHYIATDNHALVESAFLHLKEKGVQRFAFYGLPGSSGKRWAAEREHAFRQLVAKEKYRGVVYQGIETAPENWQHAQNRLADWVQTLPPQTGIIAVTDARARHLLQVCEHLHIPVPEKLCVIGIDNEELTRYLSRVALSSVAQGTRQMGYQAAKLLHRLLDSEILPLQRVLVPPVRVVERRSTDYRSLHDPAVIQAMHYIRNHACKGIKVEQVLDAVGISRSNLEKRFKEEVGETIHAVIIIAGAFGRIPFQLMDHIVGRHFLIRFAQLGTLFTERRIGRMGIQVAFHFTRLAVAMAFGALHAKQVVIAAGKLRSPPAAFRRRHRRYHIGRNNVDFLQQRVPRKTGNMSLVQNLIKKAFATANANEAASFLASACNRMKSHNKEQIQAEVSAALVNVNLVRISEKPPHTKTVYQDSPETLRRLKEAESLSTSLLAQLREAQQRSAQGDTVETTARLQRYEKQVAELQKALNISQEMHLKESALVRSVMQREIDELKSLLNRQKESGSGLLETHQREKAELHQRLEAADELIRTQQEARYKAEAEVALLHEKLENLRADNHYSFEQLTLDTQCWQPSEAIKLNQVLSLSPCAGDAPAWRLFRTGEYQAQIDTRSGTPTLMLSLKPEISGQPQQEVAQCPKWDGKPLTVEVSSTFPEGSLVRDFYSGNTAKVEQGHITLMPAADSGGLLLLEFAAVEKPAPFSWHNATVYFVLTDRFENGNPDNDRSYGRHKDGMQEIGTFHGGDLAGLTNRLDYLQQLGVNALWISSPLAQIHGWVGGGTKGDFPHYAYHGYYTQDWTRLDANMGNEADLRRLVDEAHRRGIRILFDVVMNHTGYATLADMQEYQFGALYLKGDELKKTLGERWTDWKPAPGQSWHSFNDYINFSDKAAWDKWWGKAWIRTDIGDYDTPGFDDLTMSLAFLPDLKTEATAPAELPVFYRHKPDTAAKTIPGYTVRDYLTHWLSQWVRDYGIDGFRVDTAKHVEKAAWLQLKTQSSAALAEWKRANPDKKIDDAPFWMTGEAWGHGVMKSDYYTSGFDAMINFDYQEQAAKAVDCLATIAPTWQQMSDKLQPFNVLSYLSSHDTRLFREGGQKAAELLLLTPGAVQIFYGDETQRPFGPTGSDPLQGTRSDMNWQDVTGKQAATLAHWQKLSQFRARHQAIGAGKQTTLSVKQGYAFSRQTHVMTFSLFGDKFTRHAGITRLMEDLNDGLRTPGAIMLGGGNPAQIPAMNDYFQQLLSEMLASGKLTDTLCNYDGPQGKSELLKLLAGMLRDELGWDIEPQNIALTNGSQSAFFYLFNLFAGRHADGRTKKVLFPLAPEYIGYADAGLEEELFVSTRPNIELLPEGQFKYHVDFEHLHIGEDTGMICVSRPTNPTGNVITDEELMKLDALANQHGIPLVIDNAYGVPFPGIIFSEARPLWNPNIILCMSLSKLGLPGSRCGIIIANEKIISAISNMNGIISLAPGGIGPAMACEMIKRNDLLRLSETVIKPFYYQRVHETIAVIRRYLSPERCLIHKPEGAIFLWLWFKDLPITTELLYQRLKKRGVLMVPGDYFFPGLDKPWPHTHQCMRMNYVPEPEKIEAGVKILAEEIERAWAEAE</sequence>
<feature type="domain" description="HTH araC/xylS-type" evidence="6">
    <location>
        <begin position="288"/>
        <end position="334"/>
    </location>
</feature>
<dbReference type="NCBIfam" id="NF007059">
    <property type="entry name" value="PRK09505.2-4"/>
    <property type="match status" value="1"/>
</dbReference>
<evidence type="ECO:0000256" key="3">
    <source>
        <dbReference type="ARBA" id="ARBA00023125"/>
    </source>
</evidence>
<dbReference type="NCBIfam" id="NF006967">
    <property type="entry name" value="PRK09440.1-5"/>
    <property type="match status" value="1"/>
</dbReference>
<evidence type="ECO:0000256" key="2">
    <source>
        <dbReference type="ARBA" id="ARBA00023015"/>
    </source>
</evidence>
<dbReference type="FunFam" id="3.20.20.80:FF:000089">
    <property type="entry name" value="Periplasmic alpha-amylase"/>
    <property type="match status" value="1"/>
</dbReference>
<dbReference type="CDD" id="cd00609">
    <property type="entry name" value="AAT_like"/>
    <property type="match status" value="1"/>
</dbReference>
<dbReference type="EMBL" id="ANFO01000063">
    <property type="protein sequence ID" value="KGQ13037.1"/>
    <property type="molecule type" value="Genomic_DNA"/>
</dbReference>
<dbReference type="NCBIfam" id="NF007060">
    <property type="entry name" value="PRK09505.2-5"/>
    <property type="match status" value="1"/>
</dbReference>
<dbReference type="InterPro" id="IPR006047">
    <property type="entry name" value="GH13_cat_dom"/>
</dbReference>
<comment type="caution">
    <text evidence="7">The sequence shown here is derived from an EMBL/GenBank/DDBJ whole genome shotgun (WGS) entry which is preliminary data.</text>
</comment>
<dbReference type="FunFam" id="3.40.640.10:FF:000045">
    <property type="entry name" value="Valine--pyruvate aminotransferase"/>
    <property type="match status" value="1"/>
</dbReference>
<dbReference type="InterPro" id="IPR018060">
    <property type="entry name" value="HTH_AraC"/>
</dbReference>
<dbReference type="InterPro" id="IPR046335">
    <property type="entry name" value="LacI/GalR-like_sensor"/>
</dbReference>
<evidence type="ECO:0000256" key="4">
    <source>
        <dbReference type="ARBA" id="ARBA00023163"/>
    </source>
</evidence>
<dbReference type="InterPro" id="IPR028082">
    <property type="entry name" value="Peripla_BP_I"/>
</dbReference>
<dbReference type="SUPFAM" id="SSF51445">
    <property type="entry name" value="(Trans)glycosidases"/>
    <property type="match status" value="1"/>
</dbReference>
<evidence type="ECO:0000256" key="5">
    <source>
        <dbReference type="SAM" id="Coils"/>
    </source>
</evidence>
<dbReference type="Pfam" id="PF22177">
    <property type="entry name" value="PBP1_XylR"/>
    <property type="match status" value="1"/>
</dbReference>
<dbReference type="FunFam" id="3.20.20.80:FF:000079">
    <property type="entry name" value="Alpha-amylase"/>
    <property type="match status" value="1"/>
</dbReference>
<dbReference type="PANTHER" id="PTHR10357">
    <property type="entry name" value="ALPHA-AMYLASE FAMILY MEMBER"/>
    <property type="match status" value="1"/>
</dbReference>
<dbReference type="Gene3D" id="3.40.50.2300">
    <property type="match status" value="2"/>
</dbReference>
<name>A0A0A2W336_BEABA</name>
<dbReference type="InterPro" id="IPR017853">
    <property type="entry name" value="GH"/>
</dbReference>
<dbReference type="Pfam" id="PF00128">
    <property type="entry name" value="Alpha-amylase"/>
    <property type="match status" value="2"/>
</dbReference>
<gene>
    <name evidence="7" type="ORF">BBAD15_g1194</name>
</gene>
<dbReference type="PROSITE" id="PS01124">
    <property type="entry name" value="HTH_ARAC_FAMILY_2"/>
    <property type="match status" value="1"/>
</dbReference>
<dbReference type="SMART" id="SM00642">
    <property type="entry name" value="Aamy"/>
    <property type="match status" value="1"/>
</dbReference>
<dbReference type="NCBIfam" id="NF007052">
    <property type="entry name" value="PRK09505.1-2"/>
    <property type="match status" value="1"/>
</dbReference>
<dbReference type="Pfam" id="PF00155">
    <property type="entry name" value="Aminotran_1_2"/>
    <property type="match status" value="1"/>
</dbReference>
<comment type="similarity">
    <text evidence="1">Belongs to the glycosyl hydrolase 13 family.</text>
</comment>
<dbReference type="GO" id="GO:0043565">
    <property type="term" value="F:sequence-specific DNA binding"/>
    <property type="evidence" value="ECO:0007669"/>
    <property type="project" value="InterPro"/>
</dbReference>
<dbReference type="NCBIfam" id="NF006966">
    <property type="entry name" value="PRK09440.1-4"/>
    <property type="match status" value="1"/>
</dbReference>
<dbReference type="Gene3D" id="3.20.20.80">
    <property type="entry name" value="Glycosidases"/>
    <property type="match status" value="2"/>
</dbReference>
<evidence type="ECO:0000313" key="8">
    <source>
        <dbReference type="Proteomes" id="UP000030106"/>
    </source>
</evidence>
<keyword evidence="3" id="KW-0238">DNA-binding</keyword>
<evidence type="ECO:0000259" key="6">
    <source>
        <dbReference type="PROSITE" id="PS01124"/>
    </source>
</evidence>
<accession>A0A0A2W336</accession>
<dbReference type="SUPFAM" id="SSF53822">
    <property type="entry name" value="Periplasmic binding protein-like I"/>
    <property type="match status" value="1"/>
</dbReference>
<feature type="coiled-coil region" evidence="5">
    <location>
        <begin position="517"/>
        <end position="652"/>
    </location>
</feature>
<dbReference type="InterPro" id="IPR015421">
    <property type="entry name" value="PyrdxlP-dep_Trfase_major"/>
</dbReference>
<dbReference type="SUPFAM" id="SSF53383">
    <property type="entry name" value="PLP-dependent transferases"/>
    <property type="match status" value="1"/>
</dbReference>